<dbReference type="PRINTS" id="PR01349">
    <property type="entry name" value="WNTPROTEIN"/>
</dbReference>
<keyword evidence="4" id="KW-0964">Secreted</keyword>
<dbReference type="PANTHER" id="PTHR12027">
    <property type="entry name" value="WNT RELATED"/>
    <property type="match status" value="1"/>
</dbReference>
<dbReference type="AlphaFoldDB" id="A0A8C3BGJ5"/>
<evidence type="ECO:0000313" key="13">
    <source>
        <dbReference type="Ensembl" id="ENSCMMP00000005422.1"/>
    </source>
</evidence>
<dbReference type="InterPro" id="IPR018161">
    <property type="entry name" value="Wnt_CS"/>
</dbReference>
<accession>A0A8C3BGJ5</accession>
<dbReference type="GO" id="GO:0030182">
    <property type="term" value="P:neuron differentiation"/>
    <property type="evidence" value="ECO:0007669"/>
    <property type="project" value="TreeGrafter"/>
</dbReference>
<keyword evidence="8" id="KW-1015">Disulfide bond</keyword>
<evidence type="ECO:0000256" key="3">
    <source>
        <dbReference type="ARBA" id="ARBA00022473"/>
    </source>
</evidence>
<keyword evidence="6 11" id="KW-0879">Wnt signaling pathway</keyword>
<dbReference type="Proteomes" id="UP000694556">
    <property type="component" value="Chromosome 27"/>
</dbReference>
<keyword evidence="14" id="KW-1185">Reference proteome</keyword>
<organism evidence="13 14">
    <name type="scientific">Cairina moschata</name>
    <name type="common">Muscovy duck</name>
    <dbReference type="NCBI Taxonomy" id="8855"/>
    <lineage>
        <taxon>Eukaryota</taxon>
        <taxon>Metazoa</taxon>
        <taxon>Chordata</taxon>
        <taxon>Craniata</taxon>
        <taxon>Vertebrata</taxon>
        <taxon>Euteleostomi</taxon>
        <taxon>Archelosauria</taxon>
        <taxon>Archosauria</taxon>
        <taxon>Dinosauria</taxon>
        <taxon>Saurischia</taxon>
        <taxon>Theropoda</taxon>
        <taxon>Coelurosauria</taxon>
        <taxon>Aves</taxon>
        <taxon>Neognathae</taxon>
        <taxon>Galloanserae</taxon>
        <taxon>Anseriformes</taxon>
        <taxon>Anatidae</taxon>
        <taxon>Anatinae</taxon>
        <taxon>Cairina</taxon>
    </lineage>
</organism>
<dbReference type="Pfam" id="PF00110">
    <property type="entry name" value="wnt"/>
    <property type="match status" value="1"/>
</dbReference>
<dbReference type="GO" id="GO:0005109">
    <property type="term" value="F:frizzled binding"/>
    <property type="evidence" value="ECO:0007669"/>
    <property type="project" value="TreeGrafter"/>
</dbReference>
<keyword evidence="3 11" id="KW-0217">Developmental protein</keyword>
<feature type="compositionally biased region" description="Low complexity" evidence="12">
    <location>
        <begin position="317"/>
        <end position="333"/>
    </location>
</feature>
<dbReference type="GO" id="GO:0045165">
    <property type="term" value="P:cell fate commitment"/>
    <property type="evidence" value="ECO:0007669"/>
    <property type="project" value="TreeGrafter"/>
</dbReference>
<dbReference type="GO" id="GO:0005125">
    <property type="term" value="F:cytokine activity"/>
    <property type="evidence" value="ECO:0007669"/>
    <property type="project" value="TreeGrafter"/>
</dbReference>
<comment type="similarity">
    <text evidence="2 11">Belongs to the Wnt family.</text>
</comment>
<evidence type="ECO:0000256" key="2">
    <source>
        <dbReference type="ARBA" id="ARBA00005683"/>
    </source>
</evidence>
<protein>
    <recommendedName>
        <fullName evidence="11">Protein Wnt</fullName>
    </recommendedName>
</protein>
<evidence type="ECO:0000256" key="1">
    <source>
        <dbReference type="ARBA" id="ARBA00004498"/>
    </source>
</evidence>
<dbReference type="InterPro" id="IPR009140">
    <property type="entry name" value="Wnt2"/>
</dbReference>
<dbReference type="SMART" id="SM00097">
    <property type="entry name" value="WNT1"/>
    <property type="match status" value="1"/>
</dbReference>
<keyword evidence="7" id="KW-0732">Signal</keyword>
<dbReference type="Ensembl" id="ENSCMMT00000006010.1">
    <property type="protein sequence ID" value="ENSCMMP00000005422.1"/>
    <property type="gene ID" value="ENSCMMG00000003416.1"/>
</dbReference>
<dbReference type="GO" id="GO:0060070">
    <property type="term" value="P:canonical Wnt signaling pathway"/>
    <property type="evidence" value="ECO:0007669"/>
    <property type="project" value="TreeGrafter"/>
</dbReference>
<name>A0A8C3BGJ5_CAIMO</name>
<dbReference type="InterPro" id="IPR005817">
    <property type="entry name" value="Wnt"/>
</dbReference>
<evidence type="ECO:0000256" key="10">
    <source>
        <dbReference type="ARBA" id="ARBA00023288"/>
    </source>
</evidence>
<dbReference type="GO" id="GO:0005615">
    <property type="term" value="C:extracellular space"/>
    <property type="evidence" value="ECO:0007669"/>
    <property type="project" value="TreeGrafter"/>
</dbReference>
<dbReference type="PRINTS" id="PR01842">
    <property type="entry name" value="WNT2PROTEIN"/>
</dbReference>
<sequence>MLSTNRLEAPPGIAVAPGRAECGAFPRTAGAAPRIYLPFVLILLALPPRADSSWWYIGALGARVICDNIPGLVNKQRQLCQRYPDIMQSVGEGAKEWIRECQHQFRHHRWNCSTLDRDHTVFGRVMLRSSREAAFVYAISSAGVVYAITRACSQGDLKACGCDPLKRGRAKDERGEFDWGGCSDNINYGIRFAKAFVDAKEKKVKDARALMNLHNNRCGRMAVKRFLKLECKCHGVSGSCTLRTCWLAMSDFRKTGDYLRKKYNGAIQVIMNQDGTGFTVANKNFRKPTKTDLVYFENSPDYCVMDKSAGKKKHPGSPKSSSSSPPGSPATPKRSSLERPLWDDSFQAKQGGQQGLSTPRALGSAGSHCAMSLQVYTPAQSRMGFVQNPQALHQRPEPCRPLVVNVARSLASAEQRSLKYKAC</sequence>
<evidence type="ECO:0000256" key="6">
    <source>
        <dbReference type="ARBA" id="ARBA00022687"/>
    </source>
</evidence>
<evidence type="ECO:0000256" key="12">
    <source>
        <dbReference type="SAM" id="MobiDB-lite"/>
    </source>
</evidence>
<evidence type="ECO:0000313" key="14">
    <source>
        <dbReference type="Proteomes" id="UP000694556"/>
    </source>
</evidence>
<reference evidence="13" key="2">
    <citation type="submission" date="2025-08" db="UniProtKB">
        <authorList>
            <consortium name="Ensembl"/>
        </authorList>
    </citation>
    <scope>IDENTIFICATION</scope>
</reference>
<dbReference type="PROSITE" id="PS00246">
    <property type="entry name" value="WNT1"/>
    <property type="match status" value="1"/>
</dbReference>
<keyword evidence="9" id="KW-0325">Glycoprotein</keyword>
<evidence type="ECO:0000256" key="5">
    <source>
        <dbReference type="ARBA" id="ARBA00022530"/>
    </source>
</evidence>
<evidence type="ECO:0000256" key="4">
    <source>
        <dbReference type="ARBA" id="ARBA00022525"/>
    </source>
</evidence>
<keyword evidence="5" id="KW-0272">Extracellular matrix</keyword>
<reference evidence="13" key="3">
    <citation type="submission" date="2025-09" db="UniProtKB">
        <authorList>
            <consortium name="Ensembl"/>
        </authorList>
    </citation>
    <scope>IDENTIFICATION</scope>
</reference>
<keyword evidence="10" id="KW-0449">Lipoprotein</keyword>
<evidence type="ECO:0000256" key="7">
    <source>
        <dbReference type="ARBA" id="ARBA00022729"/>
    </source>
</evidence>
<evidence type="ECO:0000256" key="8">
    <source>
        <dbReference type="ARBA" id="ARBA00023157"/>
    </source>
</evidence>
<comment type="subcellular location">
    <subcellularLocation>
        <location evidence="1 11">Secreted</location>
        <location evidence="1 11">Extracellular space</location>
        <location evidence="1 11">Extracellular matrix</location>
    </subcellularLocation>
</comment>
<reference evidence="13" key="1">
    <citation type="submission" date="2018-09" db="EMBL/GenBank/DDBJ databases">
        <title>Common duck and Muscovy duck high density SNP chip.</title>
        <authorList>
            <person name="Vignal A."/>
            <person name="Thebault N."/>
            <person name="Warren W.C."/>
        </authorList>
    </citation>
    <scope>NUCLEOTIDE SEQUENCE [LARGE SCALE GENOMIC DNA]</scope>
</reference>
<dbReference type="PANTHER" id="PTHR12027:SF93">
    <property type="entry name" value="PROTEIN WNT-2B"/>
    <property type="match status" value="1"/>
</dbReference>
<proteinExistence type="inferred from homology"/>
<feature type="region of interest" description="Disordered" evidence="12">
    <location>
        <begin position="307"/>
        <end position="340"/>
    </location>
</feature>
<evidence type="ECO:0000256" key="9">
    <source>
        <dbReference type="ARBA" id="ARBA00023180"/>
    </source>
</evidence>
<evidence type="ECO:0000256" key="11">
    <source>
        <dbReference type="RuleBase" id="RU003500"/>
    </source>
</evidence>
<dbReference type="GO" id="GO:0048513">
    <property type="term" value="P:animal organ development"/>
    <property type="evidence" value="ECO:0007669"/>
    <property type="project" value="UniProtKB-ARBA"/>
</dbReference>
<comment type="function">
    <text evidence="11">Ligand for members of the frizzled family of seven transmembrane receptors.</text>
</comment>